<sequence length="291" mass="32199">MRARYPLKLLAPRAHQAKSALIYALSYGGGLVSGDCPSMKVRVKPGAALTILTQGSTKVSSNHIDSKQGQSLSATTFQRVDARVAENAVLLQLPDPVTCFAGADFVQRQRYLLADSSSSVVIADWFTSGRHDAHGESWQFHKYDSSIELYRHGRLVLSDRTLLQMDDDDNGDDDEDDAPTSTATRLPGYAKTLEPYRCHATVIVYGGRVRTVVERVRAEYSKVSIAPTKASHTTSTVQEHVWAMSDTRDKAGIVLRAASTTTECMRLWLRELLCDLEPICGDLVYERIFTT</sequence>
<accession>A0A4P9YVM9</accession>
<dbReference type="PANTHER" id="PTHR33643:SF1">
    <property type="entry name" value="UREASE ACCESSORY PROTEIN D"/>
    <property type="match status" value="1"/>
</dbReference>
<protein>
    <submittedName>
        <fullName evidence="4">UreD-domain-containing protein</fullName>
    </submittedName>
</protein>
<evidence type="ECO:0000313" key="5">
    <source>
        <dbReference type="Proteomes" id="UP000278143"/>
    </source>
</evidence>
<dbReference type="GO" id="GO:0016151">
    <property type="term" value="F:nickel cation binding"/>
    <property type="evidence" value="ECO:0007669"/>
    <property type="project" value="InterPro"/>
</dbReference>
<dbReference type="EMBL" id="KZ990451">
    <property type="protein sequence ID" value="RKP24096.1"/>
    <property type="molecule type" value="Genomic_DNA"/>
</dbReference>
<dbReference type="OrthoDB" id="5550464at2759"/>
<feature type="region of interest" description="Disordered" evidence="3">
    <location>
        <begin position="166"/>
        <end position="185"/>
    </location>
</feature>
<keyword evidence="5" id="KW-1185">Reference proteome</keyword>
<evidence type="ECO:0000256" key="2">
    <source>
        <dbReference type="ARBA" id="ARBA00023186"/>
    </source>
</evidence>
<feature type="compositionally biased region" description="Acidic residues" evidence="3">
    <location>
        <begin position="166"/>
        <end position="178"/>
    </location>
</feature>
<organism evidence="4 5">
    <name type="scientific">Syncephalis pseudoplumigaleata</name>
    <dbReference type="NCBI Taxonomy" id="1712513"/>
    <lineage>
        <taxon>Eukaryota</taxon>
        <taxon>Fungi</taxon>
        <taxon>Fungi incertae sedis</taxon>
        <taxon>Zoopagomycota</taxon>
        <taxon>Zoopagomycotina</taxon>
        <taxon>Zoopagomycetes</taxon>
        <taxon>Zoopagales</taxon>
        <taxon>Piptocephalidaceae</taxon>
        <taxon>Syncephalis</taxon>
    </lineage>
</organism>
<keyword evidence="2" id="KW-0143">Chaperone</keyword>
<dbReference type="InterPro" id="IPR002669">
    <property type="entry name" value="UreD"/>
</dbReference>
<evidence type="ECO:0000256" key="3">
    <source>
        <dbReference type="SAM" id="MobiDB-lite"/>
    </source>
</evidence>
<evidence type="ECO:0000313" key="4">
    <source>
        <dbReference type="EMBL" id="RKP24096.1"/>
    </source>
</evidence>
<dbReference type="PANTHER" id="PTHR33643">
    <property type="entry name" value="UREASE ACCESSORY PROTEIN D"/>
    <property type="match status" value="1"/>
</dbReference>
<dbReference type="Pfam" id="PF01774">
    <property type="entry name" value="UreD"/>
    <property type="match status" value="1"/>
</dbReference>
<evidence type="ECO:0000256" key="1">
    <source>
        <dbReference type="ARBA" id="ARBA00007177"/>
    </source>
</evidence>
<proteinExistence type="inferred from homology"/>
<dbReference type="AlphaFoldDB" id="A0A4P9YVM9"/>
<dbReference type="Proteomes" id="UP000278143">
    <property type="component" value="Unassembled WGS sequence"/>
</dbReference>
<reference evidence="5" key="1">
    <citation type="journal article" date="2018" name="Nat. Microbiol.">
        <title>Leveraging single-cell genomics to expand the fungal tree of life.</title>
        <authorList>
            <person name="Ahrendt S.R."/>
            <person name="Quandt C.A."/>
            <person name="Ciobanu D."/>
            <person name="Clum A."/>
            <person name="Salamov A."/>
            <person name="Andreopoulos B."/>
            <person name="Cheng J.F."/>
            <person name="Woyke T."/>
            <person name="Pelin A."/>
            <person name="Henrissat B."/>
            <person name="Reynolds N.K."/>
            <person name="Benny G.L."/>
            <person name="Smith M.E."/>
            <person name="James T.Y."/>
            <person name="Grigoriev I.V."/>
        </authorList>
    </citation>
    <scope>NUCLEOTIDE SEQUENCE [LARGE SCALE GENOMIC DNA]</scope>
    <source>
        <strain evidence="5">Benny S71-1</strain>
    </source>
</reference>
<gene>
    <name evidence="4" type="ORF">SYNPS1DRAFT_17643</name>
</gene>
<name>A0A4P9YVM9_9FUNG</name>
<comment type="similarity">
    <text evidence="1">Belongs to the UreD family.</text>
</comment>